<dbReference type="RefSeq" id="WP_188407855.1">
    <property type="nucleotide sequence ID" value="NZ_BMCP01000001.1"/>
</dbReference>
<protein>
    <recommendedName>
        <fullName evidence="3">LPS-assembly lipoprotein</fullName>
    </recommendedName>
</protein>
<gene>
    <name evidence="1" type="ORF">GCM10007276_02370</name>
</gene>
<dbReference type="Proteomes" id="UP000602745">
    <property type="component" value="Unassembled WGS sequence"/>
</dbReference>
<organism evidence="1 2">
    <name type="scientific">Agaricicola taiwanensis</name>
    <dbReference type="NCBI Taxonomy" id="591372"/>
    <lineage>
        <taxon>Bacteria</taxon>
        <taxon>Pseudomonadati</taxon>
        <taxon>Pseudomonadota</taxon>
        <taxon>Alphaproteobacteria</taxon>
        <taxon>Rhodobacterales</taxon>
        <taxon>Paracoccaceae</taxon>
        <taxon>Agaricicola</taxon>
    </lineage>
</organism>
<dbReference type="Pfam" id="PF04390">
    <property type="entry name" value="LptE"/>
    <property type="match status" value="1"/>
</dbReference>
<dbReference type="EMBL" id="BMCP01000001">
    <property type="protein sequence ID" value="GGE28752.1"/>
    <property type="molecule type" value="Genomic_DNA"/>
</dbReference>
<dbReference type="AlphaFoldDB" id="A0A8J2YAA5"/>
<reference evidence="1" key="2">
    <citation type="submission" date="2020-09" db="EMBL/GenBank/DDBJ databases">
        <authorList>
            <person name="Sun Q."/>
            <person name="Sedlacek I."/>
        </authorList>
    </citation>
    <scope>NUCLEOTIDE SEQUENCE</scope>
    <source>
        <strain evidence="1">CCM 7684</strain>
    </source>
</reference>
<keyword evidence="2" id="KW-1185">Reference proteome</keyword>
<evidence type="ECO:0000313" key="1">
    <source>
        <dbReference type="EMBL" id="GGE28752.1"/>
    </source>
</evidence>
<dbReference type="PROSITE" id="PS51257">
    <property type="entry name" value="PROKAR_LIPOPROTEIN"/>
    <property type="match status" value="1"/>
</dbReference>
<dbReference type="InterPro" id="IPR007485">
    <property type="entry name" value="LPS_assembly_LptE"/>
</dbReference>
<accession>A0A8J2YAA5</accession>
<reference evidence="1" key="1">
    <citation type="journal article" date="2014" name="Int. J. Syst. Evol. Microbiol.">
        <title>Complete genome sequence of Corynebacterium casei LMG S-19264T (=DSM 44701T), isolated from a smear-ripened cheese.</title>
        <authorList>
            <consortium name="US DOE Joint Genome Institute (JGI-PGF)"/>
            <person name="Walter F."/>
            <person name="Albersmeier A."/>
            <person name="Kalinowski J."/>
            <person name="Ruckert C."/>
        </authorList>
    </citation>
    <scope>NUCLEOTIDE SEQUENCE</scope>
    <source>
        <strain evidence="1">CCM 7684</strain>
    </source>
</reference>
<name>A0A8J2YAA5_9RHOB</name>
<proteinExistence type="predicted"/>
<comment type="caution">
    <text evidence="1">The sequence shown here is derived from an EMBL/GenBank/DDBJ whole genome shotgun (WGS) entry which is preliminary data.</text>
</comment>
<sequence>MLSRDRLSRLGLALGIALLAGACLRPLYGDTSPAPGNQNVRDRLSAIEVQEATNRIDQQIRNDLIFAFTGGAAAPEPLYRLRVETNDALQSAVVDPFTSRPTTETYALDATFRLDRIGSTDGKPVFQGRAFGRASYDRSRQRFATIRARRDAEDRAADVVAQQITTQIAAHLATNP</sequence>
<evidence type="ECO:0000313" key="2">
    <source>
        <dbReference type="Proteomes" id="UP000602745"/>
    </source>
</evidence>
<dbReference type="Gene3D" id="3.30.160.150">
    <property type="entry name" value="Lipoprotein like domain"/>
    <property type="match status" value="1"/>
</dbReference>
<evidence type="ECO:0008006" key="3">
    <source>
        <dbReference type="Google" id="ProtNLM"/>
    </source>
</evidence>